<sequence>MPSILLRSPGGRRPGVRAGTLTLCGAALSLVAGCSNLDGTYPSTSSVIPNAKVQLTAAKAYTFEQIALTAGAGAILYLVYDPLAPNWSIQEVRLDDRTYRMALKLKRFHIGGSGEASQIFRRRAEQLRRETGAASYRVLEYTEGVESGTPQAQRVAEGAVELVAGAFPLAEPVSAPTTPRSNFYRD</sequence>
<dbReference type="AlphaFoldDB" id="A0A5C1E7W3"/>
<gene>
    <name evidence="1" type="ORF">OTERR_09010</name>
</gene>
<dbReference type="PROSITE" id="PS51257">
    <property type="entry name" value="PROKAR_LIPOPROTEIN"/>
    <property type="match status" value="1"/>
</dbReference>
<name>A0A5C1E7W3_9RHOO</name>
<dbReference type="KEGG" id="otr:OTERR_09010"/>
<dbReference type="Proteomes" id="UP000323671">
    <property type="component" value="Chromosome"/>
</dbReference>
<evidence type="ECO:0008006" key="3">
    <source>
        <dbReference type="Google" id="ProtNLM"/>
    </source>
</evidence>
<evidence type="ECO:0000313" key="2">
    <source>
        <dbReference type="Proteomes" id="UP000323671"/>
    </source>
</evidence>
<evidence type="ECO:0000313" key="1">
    <source>
        <dbReference type="EMBL" id="QEL64377.1"/>
    </source>
</evidence>
<keyword evidence="2" id="KW-1185">Reference proteome</keyword>
<dbReference type="RefSeq" id="WP_187775306.1">
    <property type="nucleotide sequence ID" value="NZ_CP022579.1"/>
</dbReference>
<dbReference type="EMBL" id="CP022579">
    <property type="protein sequence ID" value="QEL64377.1"/>
    <property type="molecule type" value="Genomic_DNA"/>
</dbReference>
<proteinExistence type="predicted"/>
<organism evidence="1 2">
    <name type="scientific">Oryzomicrobium terrae</name>
    <dbReference type="NCBI Taxonomy" id="1735038"/>
    <lineage>
        <taxon>Bacteria</taxon>
        <taxon>Pseudomonadati</taxon>
        <taxon>Pseudomonadota</taxon>
        <taxon>Betaproteobacteria</taxon>
        <taxon>Rhodocyclales</taxon>
        <taxon>Rhodocyclaceae</taxon>
        <taxon>Oryzomicrobium</taxon>
    </lineage>
</organism>
<protein>
    <recommendedName>
        <fullName evidence="3">Lipoprotein</fullName>
    </recommendedName>
</protein>
<reference evidence="1 2" key="1">
    <citation type="submission" date="2017-07" db="EMBL/GenBank/DDBJ databases">
        <title>Complete genome sequence of Oryzomicrobium terrae TPP412.</title>
        <authorList>
            <person name="Chiu L.-W."/>
            <person name="Lo K.-J."/>
            <person name="Tsai Y.-M."/>
            <person name="Lin S.-S."/>
            <person name="Kuo C.-H."/>
            <person name="Liu C.-T."/>
        </authorList>
    </citation>
    <scope>NUCLEOTIDE SEQUENCE [LARGE SCALE GENOMIC DNA]</scope>
    <source>
        <strain evidence="1 2">TPP412</strain>
    </source>
</reference>
<accession>A0A5C1E7W3</accession>